<protein>
    <recommendedName>
        <fullName evidence="3">LysM domain-containing protein</fullName>
    </recommendedName>
</protein>
<gene>
    <name evidence="4" type="ORF">Q764_00635</name>
</gene>
<feature type="domain" description="LysM" evidence="3">
    <location>
        <begin position="26"/>
        <end position="76"/>
    </location>
</feature>
<accession>A0A0A2MGH7</accession>
<dbReference type="SUPFAM" id="SSF54106">
    <property type="entry name" value="LysM domain"/>
    <property type="match status" value="4"/>
</dbReference>
<dbReference type="eggNOG" id="COG0683">
    <property type="taxonomic scope" value="Bacteria"/>
</dbReference>
<feature type="domain" description="LysM" evidence="3">
    <location>
        <begin position="167"/>
        <end position="210"/>
    </location>
</feature>
<organism evidence="4 5">
    <name type="scientific">Flavobacterium suncheonense GH29-5 = DSM 17707</name>
    <dbReference type="NCBI Taxonomy" id="1121899"/>
    <lineage>
        <taxon>Bacteria</taxon>
        <taxon>Pseudomonadati</taxon>
        <taxon>Bacteroidota</taxon>
        <taxon>Flavobacteriia</taxon>
        <taxon>Flavobacteriales</taxon>
        <taxon>Flavobacteriaceae</taxon>
        <taxon>Flavobacterium</taxon>
    </lineage>
</organism>
<comment type="caution">
    <text evidence="4">The sequence shown here is derived from an EMBL/GenBank/DDBJ whole genome shotgun (WGS) entry which is preliminary data.</text>
</comment>
<dbReference type="InterPro" id="IPR028082">
    <property type="entry name" value="Peripla_BP_I"/>
</dbReference>
<evidence type="ECO:0000256" key="2">
    <source>
        <dbReference type="ARBA" id="ARBA00023026"/>
    </source>
</evidence>
<dbReference type="eggNOG" id="COG1388">
    <property type="taxonomic scope" value="Bacteria"/>
</dbReference>
<dbReference type="PANTHER" id="PTHR34997">
    <property type="entry name" value="AM15"/>
    <property type="match status" value="1"/>
</dbReference>
<dbReference type="InterPro" id="IPR036779">
    <property type="entry name" value="LysM_dom_sf"/>
</dbReference>
<evidence type="ECO:0000313" key="5">
    <source>
        <dbReference type="Proteomes" id="UP000030121"/>
    </source>
</evidence>
<dbReference type="PANTHER" id="PTHR34997:SF1">
    <property type="entry name" value="PEPTIDOGLYCAN-BINDING LYSIN DOMAIN"/>
    <property type="match status" value="1"/>
</dbReference>
<keyword evidence="1" id="KW-0147">Chitin-binding</keyword>
<reference evidence="4 5" key="1">
    <citation type="submission" date="2013-09" db="EMBL/GenBank/DDBJ databases">
        <authorList>
            <person name="Zeng Z."/>
            <person name="Chen C."/>
        </authorList>
    </citation>
    <scope>NUCLEOTIDE SEQUENCE [LARGE SCALE GENOMIC DNA]</scope>
    <source>
        <strain evidence="4 5">GH29-5</strain>
    </source>
</reference>
<dbReference type="AlphaFoldDB" id="A0A0A2MGH7"/>
<proteinExistence type="predicted"/>
<dbReference type="Proteomes" id="UP000030121">
    <property type="component" value="Unassembled WGS sequence"/>
</dbReference>
<dbReference type="RefSeq" id="WP_026979759.1">
    <property type="nucleotide sequence ID" value="NZ_AUCZ01000004.1"/>
</dbReference>
<evidence type="ECO:0000313" key="4">
    <source>
        <dbReference type="EMBL" id="KGO90661.1"/>
    </source>
</evidence>
<dbReference type="SUPFAM" id="SSF53822">
    <property type="entry name" value="Periplasmic binding protein-like I"/>
    <property type="match status" value="1"/>
</dbReference>
<dbReference type="Pfam" id="PF01476">
    <property type="entry name" value="LysM"/>
    <property type="match status" value="4"/>
</dbReference>
<evidence type="ECO:0000259" key="3">
    <source>
        <dbReference type="PROSITE" id="PS51782"/>
    </source>
</evidence>
<dbReference type="CDD" id="cd00118">
    <property type="entry name" value="LysM"/>
    <property type="match status" value="4"/>
</dbReference>
<dbReference type="PROSITE" id="PS51782">
    <property type="entry name" value="LYSM"/>
    <property type="match status" value="3"/>
</dbReference>
<dbReference type="Gene3D" id="3.40.50.2300">
    <property type="match status" value="1"/>
</dbReference>
<dbReference type="STRING" id="1121899.GCA_000430025_01000"/>
<dbReference type="Gene3D" id="3.10.350.10">
    <property type="entry name" value="LysM domain"/>
    <property type="match status" value="4"/>
</dbReference>
<keyword evidence="5" id="KW-1185">Reference proteome</keyword>
<feature type="domain" description="LysM" evidence="3">
    <location>
        <begin position="98"/>
        <end position="142"/>
    </location>
</feature>
<dbReference type="InterPro" id="IPR018392">
    <property type="entry name" value="LysM"/>
</dbReference>
<dbReference type="GO" id="GO:0008061">
    <property type="term" value="F:chitin binding"/>
    <property type="evidence" value="ECO:0007669"/>
    <property type="project" value="UniProtKB-KW"/>
</dbReference>
<sequence>MKHFFIGLCTTVLVSGTAFSQTKNYKEHKVAKGETAYSIAKKYGISPEDIYRLNPEAKNGVNENAVLLIPSKAGQVTKTNAPVTVKETPKPTGKEVKVYHVVEPKETVYSIAKKYEVTVESINKNNPDIEKDGLKIGNTVIVFTSKKLDKPATAATPAKTNGTPSAKYHLVEPKETKYGIAKKYGLTVEELEALNPEIKENLEIGQNLRLNKNTPVAAAAVKTPSAPSVNSAALQYMDYQIQPKETLYSLTKSSGLTQEQLLALNPQLNEGVKIGMTIKMPTTSKFNQINPNKEQVDIVKSINKQEGKELVLMLPFHMDKIESDSTNTVQERLKKDKFLNMTLDFYAGALIAIDSAKTLGLPLTVKILDSEESKNSSAVASLISRNDFSKTDAVIGPFFQNHVETAAALLEKYNTPVISPLSNERGKPYSNLFQAMPNAIDVKRKMFDFMMAKNGNIIAIIDPKKGSSKQFITENYPSVKIAEISDKGVPTLENVKSLMDKSKLNYVILESEKTGMVLSTCNILVTASSEYQVQLVTLEKNETLDFEEIPLSKLTRLKLLYPSVSRDNEAPEAEIFARVFKKKNNIFPNRFATRGFDVTFDVILRLFQDGGYKESVNEKASEQIESKFNYANIDGGYYNKGVYLLYYDEDLTLKEAK</sequence>
<keyword evidence="2" id="KW-0843">Virulence</keyword>
<dbReference type="InterPro" id="IPR052210">
    <property type="entry name" value="LysM1-like"/>
</dbReference>
<dbReference type="SMART" id="SM00257">
    <property type="entry name" value="LysM"/>
    <property type="match status" value="4"/>
</dbReference>
<name>A0A0A2MGH7_9FLAO</name>
<evidence type="ECO:0000256" key="1">
    <source>
        <dbReference type="ARBA" id="ARBA00022669"/>
    </source>
</evidence>
<dbReference type="EMBL" id="JRLW01000001">
    <property type="protein sequence ID" value="KGO90661.1"/>
    <property type="molecule type" value="Genomic_DNA"/>
</dbReference>